<proteinExistence type="predicted"/>
<keyword evidence="3" id="KW-0547">Nucleotide-binding</keyword>
<protein>
    <submittedName>
        <fullName evidence="3">ATP-binding protein</fullName>
    </submittedName>
</protein>
<dbReference type="InterPro" id="IPR025420">
    <property type="entry name" value="DUF4143"/>
</dbReference>
<dbReference type="Pfam" id="PF13173">
    <property type="entry name" value="AAA_14"/>
    <property type="match status" value="1"/>
</dbReference>
<feature type="domain" description="DUF4143" evidence="2">
    <location>
        <begin position="198"/>
        <end position="356"/>
    </location>
</feature>
<dbReference type="EMBL" id="QROP01000039">
    <property type="protein sequence ID" value="RHL34905.1"/>
    <property type="molecule type" value="Genomic_DNA"/>
</dbReference>
<keyword evidence="3" id="KW-0067">ATP-binding</keyword>
<organism evidence="3 4">
    <name type="scientific">Segatella copri</name>
    <dbReference type="NCBI Taxonomy" id="165179"/>
    <lineage>
        <taxon>Bacteria</taxon>
        <taxon>Pseudomonadati</taxon>
        <taxon>Bacteroidota</taxon>
        <taxon>Bacteroidia</taxon>
        <taxon>Bacteroidales</taxon>
        <taxon>Prevotellaceae</taxon>
        <taxon>Segatella</taxon>
    </lineage>
</organism>
<dbReference type="PANTHER" id="PTHR33295:SF18">
    <property type="entry name" value="AAA+ ATPASE DOMAIN-CONTAINING PROTEIN"/>
    <property type="match status" value="1"/>
</dbReference>
<accession>A0AA92WLC7</accession>
<comment type="caution">
    <text evidence="3">The sequence shown here is derived from an EMBL/GenBank/DDBJ whole genome shotgun (WGS) entry which is preliminary data.</text>
</comment>
<evidence type="ECO:0000259" key="1">
    <source>
        <dbReference type="Pfam" id="PF13173"/>
    </source>
</evidence>
<dbReference type="GO" id="GO:0005524">
    <property type="term" value="F:ATP binding"/>
    <property type="evidence" value="ECO:0007669"/>
    <property type="project" value="UniProtKB-KW"/>
</dbReference>
<evidence type="ECO:0000313" key="4">
    <source>
        <dbReference type="Proteomes" id="UP000283672"/>
    </source>
</evidence>
<dbReference type="RefSeq" id="WP_118416844.1">
    <property type="nucleotide sequence ID" value="NZ_QROP01000039.1"/>
</dbReference>
<name>A0AA92WLC7_9BACT</name>
<reference evidence="3 4" key="1">
    <citation type="submission" date="2018-08" db="EMBL/GenBank/DDBJ databases">
        <title>A genome reference for cultivated species of the human gut microbiota.</title>
        <authorList>
            <person name="Zou Y."/>
            <person name="Xue W."/>
            <person name="Luo G."/>
        </authorList>
    </citation>
    <scope>NUCLEOTIDE SEQUENCE [LARGE SCALE GENOMIC DNA]</scope>
    <source>
        <strain evidence="3 4">AF38-11</strain>
    </source>
</reference>
<dbReference type="AlphaFoldDB" id="A0AA92WLC7"/>
<evidence type="ECO:0000313" key="3">
    <source>
        <dbReference type="EMBL" id="RHL34905.1"/>
    </source>
</evidence>
<evidence type="ECO:0000259" key="2">
    <source>
        <dbReference type="Pfam" id="PF13635"/>
    </source>
</evidence>
<dbReference type="Proteomes" id="UP000283672">
    <property type="component" value="Unassembled WGS sequence"/>
</dbReference>
<sequence>MKEIKREYYLNQLISSKQNGLIKIVTGIRRCGKSYLLFKLFRDYLLADGISPDHIISLALDDILNDEYCDPKKLLHYIKGNIKDSEIHYVLLDEVQMVNNFVGALNSLLHIDNVDVYVTGSNSKFLSSDIATEFRGRGDEIRIYPLSFSEYVSAYDGNKEDAWRDYITYGSLPLILSLDTQQKKMSYLRNLYTTVYLKDLIDKNNVKKNAEFDSLVKVMASSVGSPCNPNKLSNTFKSVSNADLSPLTIDNYLGFLQEAFLIEKAMRYDIKGKKYIGTLSKYYFVDLGLRNSLLDFRQIEETHLMENVIYNELRCRGYLVDVGMVETRTRTPQQGMMRKQLEVDFVVNNGSKRYYIQSALALPDKEKIEQESASLKHISDNFQKIIIVKDNIVSHHNEAGILFISLFDFLLQRNILE</sequence>
<dbReference type="Gene3D" id="3.40.50.300">
    <property type="entry name" value="P-loop containing nucleotide triphosphate hydrolases"/>
    <property type="match status" value="1"/>
</dbReference>
<feature type="domain" description="AAA" evidence="1">
    <location>
        <begin position="22"/>
        <end position="151"/>
    </location>
</feature>
<dbReference type="InterPro" id="IPR041682">
    <property type="entry name" value="AAA_14"/>
</dbReference>
<dbReference type="InterPro" id="IPR027417">
    <property type="entry name" value="P-loop_NTPase"/>
</dbReference>
<dbReference type="Pfam" id="PF13635">
    <property type="entry name" value="DUF4143"/>
    <property type="match status" value="1"/>
</dbReference>
<dbReference type="PANTHER" id="PTHR33295">
    <property type="entry name" value="ATPASE"/>
    <property type="match status" value="1"/>
</dbReference>
<dbReference type="SUPFAM" id="SSF52540">
    <property type="entry name" value="P-loop containing nucleoside triphosphate hydrolases"/>
    <property type="match status" value="1"/>
</dbReference>
<gene>
    <name evidence="3" type="ORF">DW026_12240</name>
</gene>